<keyword evidence="5 15" id="KW-0677">Repeat</keyword>
<evidence type="ECO:0000256" key="2">
    <source>
        <dbReference type="ARBA" id="ARBA00022468"/>
    </source>
</evidence>
<keyword evidence="10" id="KW-1133">Transmembrane helix</keyword>
<proteinExistence type="inferred from homology"/>
<reference evidence="16" key="1">
    <citation type="submission" date="2022-10" db="EMBL/GenBank/DDBJ databases">
        <authorList>
            <person name="Byrne P K."/>
        </authorList>
    </citation>
    <scope>NUCLEOTIDE SEQUENCE</scope>
    <source>
        <strain evidence="16">IFO1815</strain>
    </source>
</reference>
<evidence type="ECO:0000256" key="6">
    <source>
        <dbReference type="ARBA" id="ARBA00022824"/>
    </source>
</evidence>
<comment type="function">
    <text evidence="15">Guanine nucleotide-exchange factor (GEF) required for the formation or budding of transport vesicles from the ER.</text>
</comment>
<name>A0AA35IU13_SACMI</name>
<evidence type="ECO:0000256" key="8">
    <source>
        <dbReference type="ARBA" id="ARBA00022927"/>
    </source>
</evidence>
<keyword evidence="6 15" id="KW-0256">Endoplasmic reticulum</keyword>
<accession>A0AA35IU13</accession>
<evidence type="ECO:0000256" key="10">
    <source>
        <dbReference type="ARBA" id="ARBA00022989"/>
    </source>
</evidence>
<dbReference type="GO" id="GO:0006888">
    <property type="term" value="P:endoplasmic reticulum to Golgi vesicle-mediated transport"/>
    <property type="evidence" value="ECO:0007669"/>
    <property type="project" value="UniProtKB-UniRule"/>
</dbReference>
<dbReference type="Proteomes" id="UP001161438">
    <property type="component" value="Chromosome 14"/>
</dbReference>
<evidence type="ECO:0000256" key="3">
    <source>
        <dbReference type="ARBA" id="ARBA00022574"/>
    </source>
</evidence>
<keyword evidence="13" id="KW-0325">Glycoprotein</keyword>
<keyword evidence="4" id="KW-0812">Transmembrane</keyword>
<dbReference type="Pfam" id="PF00400">
    <property type="entry name" value="WD40"/>
    <property type="match status" value="1"/>
</dbReference>
<dbReference type="InterPro" id="IPR045260">
    <property type="entry name" value="Sec12-like"/>
</dbReference>
<comment type="similarity">
    <text evidence="14 15">Belongs to the WD repeat SEC12 family.</text>
</comment>
<evidence type="ECO:0000256" key="5">
    <source>
        <dbReference type="ARBA" id="ARBA00022737"/>
    </source>
</evidence>
<dbReference type="SUPFAM" id="SSF69322">
    <property type="entry name" value="Tricorn protease domain 2"/>
    <property type="match status" value="1"/>
</dbReference>
<evidence type="ECO:0000313" key="16">
    <source>
        <dbReference type="EMBL" id="CAI4036123.1"/>
    </source>
</evidence>
<keyword evidence="7" id="KW-0931">ER-Golgi transport</keyword>
<dbReference type="RefSeq" id="XP_056079243.1">
    <property type="nucleotide sequence ID" value="XM_056225423.1"/>
</dbReference>
<evidence type="ECO:0000256" key="7">
    <source>
        <dbReference type="ARBA" id="ARBA00022892"/>
    </source>
</evidence>
<keyword evidence="2" id="KW-0343">GTPase activation</keyword>
<keyword evidence="8 15" id="KW-0653">Protein transport</keyword>
<dbReference type="GO" id="GO:0003400">
    <property type="term" value="P:regulation of COPII vesicle coating"/>
    <property type="evidence" value="ECO:0007669"/>
    <property type="project" value="UniProtKB-UniRule"/>
</dbReference>
<evidence type="ECO:0000313" key="17">
    <source>
        <dbReference type="Proteomes" id="UP001161438"/>
    </source>
</evidence>
<dbReference type="Gene3D" id="2.130.10.10">
    <property type="entry name" value="YVTN repeat-like/Quinoprotein amine dehydrogenase"/>
    <property type="match status" value="1"/>
</dbReference>
<evidence type="ECO:0000256" key="11">
    <source>
        <dbReference type="ARBA" id="ARBA00023034"/>
    </source>
</evidence>
<keyword evidence="12" id="KW-0472">Membrane</keyword>
<organism evidence="16 17">
    <name type="scientific">Saccharomyces mikatae IFO 1815</name>
    <dbReference type="NCBI Taxonomy" id="226126"/>
    <lineage>
        <taxon>Eukaryota</taxon>
        <taxon>Fungi</taxon>
        <taxon>Dikarya</taxon>
        <taxon>Ascomycota</taxon>
        <taxon>Saccharomycotina</taxon>
        <taxon>Saccharomycetes</taxon>
        <taxon>Saccharomycetales</taxon>
        <taxon>Saccharomycetaceae</taxon>
        <taxon>Saccharomyces</taxon>
    </lineage>
</organism>
<dbReference type="PANTHER" id="PTHR23284:SF0">
    <property type="entry name" value="PROLACTIN REGULATORY ELEMENT-BINDING PROTEIN"/>
    <property type="match status" value="1"/>
</dbReference>
<dbReference type="SMART" id="SM00320">
    <property type="entry name" value="WD40"/>
    <property type="match status" value="2"/>
</dbReference>
<protein>
    <recommendedName>
        <fullName evidence="15">Guanine nucleotide-exchange factor SEC12</fullName>
    </recommendedName>
</protein>
<dbReference type="GO" id="GO:0000139">
    <property type="term" value="C:Golgi membrane"/>
    <property type="evidence" value="ECO:0007669"/>
    <property type="project" value="UniProtKB-SubCell"/>
</dbReference>
<dbReference type="GeneID" id="80921011"/>
<comment type="subcellular location">
    <subcellularLocation>
        <location evidence="15">Endoplasmic reticulum membrane</location>
        <topology evidence="15">Single-pass type II membrane protein</topology>
    </subcellularLocation>
    <subcellularLocation>
        <location evidence="15">Golgi apparatus membrane</location>
        <topology evidence="15">Single-pass type II membrane protein</topology>
    </subcellularLocation>
</comment>
<dbReference type="InterPro" id="IPR015943">
    <property type="entry name" value="WD40/YVTN_repeat-like_dom_sf"/>
</dbReference>
<evidence type="ECO:0000256" key="12">
    <source>
        <dbReference type="ARBA" id="ARBA00023136"/>
    </source>
</evidence>
<dbReference type="GO" id="GO:0005085">
    <property type="term" value="F:guanyl-nucleotide exchange factor activity"/>
    <property type="evidence" value="ECO:0007669"/>
    <property type="project" value="InterPro"/>
</dbReference>
<dbReference type="GO" id="GO:0015031">
    <property type="term" value="P:protein transport"/>
    <property type="evidence" value="ECO:0007669"/>
    <property type="project" value="UniProtKB-KW"/>
</dbReference>
<dbReference type="FunFam" id="2.130.10.10:FF:000597">
    <property type="entry name" value="Guanine nucleotide-exchange factor SEC12"/>
    <property type="match status" value="1"/>
</dbReference>
<dbReference type="PANTHER" id="PTHR23284">
    <property type="entry name" value="PROLACTIN REGULATORY ELEMENT BINDING PROTEIN"/>
    <property type="match status" value="1"/>
</dbReference>
<keyword evidence="9" id="KW-0735">Signal-anchor</keyword>
<evidence type="ECO:0000256" key="14">
    <source>
        <dbReference type="ARBA" id="ARBA00061254"/>
    </source>
</evidence>
<evidence type="ECO:0000256" key="9">
    <source>
        <dbReference type="ARBA" id="ARBA00022968"/>
    </source>
</evidence>
<dbReference type="InterPro" id="IPR001680">
    <property type="entry name" value="WD40_rpt"/>
</dbReference>
<keyword evidence="1 15" id="KW-0813">Transport</keyword>
<dbReference type="AlphaFoldDB" id="A0AA35IU13"/>
<dbReference type="GO" id="GO:0005789">
    <property type="term" value="C:endoplasmic reticulum membrane"/>
    <property type="evidence" value="ECO:0007669"/>
    <property type="project" value="UniProtKB-SubCell"/>
</dbReference>
<dbReference type="EMBL" id="OX365770">
    <property type="protein sequence ID" value="CAI4036123.1"/>
    <property type="molecule type" value="Genomic_DNA"/>
</dbReference>
<keyword evidence="11" id="KW-0333">Golgi apparatus</keyword>
<keyword evidence="3 15" id="KW-0853">WD repeat</keyword>
<dbReference type="GO" id="GO:0005096">
    <property type="term" value="F:GTPase activator activity"/>
    <property type="evidence" value="ECO:0007669"/>
    <property type="project" value="UniProtKB-KW"/>
</dbReference>
<gene>
    <name evidence="16" type="primary">SMKI14G3420</name>
    <name evidence="16" type="ORF">SMKI_14G3420</name>
</gene>
<evidence type="ECO:0000256" key="15">
    <source>
        <dbReference type="RuleBase" id="RU369019"/>
    </source>
</evidence>
<evidence type="ECO:0000256" key="1">
    <source>
        <dbReference type="ARBA" id="ARBA00022448"/>
    </source>
</evidence>
<keyword evidence="17" id="KW-1185">Reference proteome</keyword>
<evidence type="ECO:0000256" key="13">
    <source>
        <dbReference type="ARBA" id="ARBA00023180"/>
    </source>
</evidence>
<sequence>MKFVTAGYNVGYPAYGAKFLNNNTLLVAGGGGEGNNGIPNKLTTLRVDPTKNSEKEQFCILSEFTLEDNDDSPTAIDASRGIVLLGCNENSTKIAQGKGNKHLRKFAYDELNGQLKFVTSVDFDRSTNADDYTKLVYISREGSVAAIASSKVPAIMRIIDPSDLTEKFEIETRGEVKDLHFSTDGKVVAYITGSSLEVISTVTGSCIARKTDFDTNWSLSKINFIADDTVMIAASLKKGKGIVLTKISIKSGNTSVLKFKQVTNKFKGITSMDVDVKGELAVLASNDNSIALVKLKDFSISKIFKQAHSFAITEVTISPDSTYVASVSAANTIHIIKLPFNYANYTSTKEKISKFFTNFILILLLSYILQFSYKHNLHSTLFNYAKGNFLMKRNTISSPYVIDEDLHQTTLFGNHGTKTSVSITDSLRLSDMHETDSVNVSKDLDIESSTIDREAIDLGITNATFRGEDNARV</sequence>
<evidence type="ECO:0000256" key="4">
    <source>
        <dbReference type="ARBA" id="ARBA00022692"/>
    </source>
</evidence>